<evidence type="ECO:0000256" key="2">
    <source>
        <dbReference type="SAM" id="SignalP"/>
    </source>
</evidence>
<dbReference type="STRING" id="1465490.SAMN05444277_101834"/>
<feature type="chain" id="PRO_5011796767" description="Xaa-Pro dipeptidyl-peptidase C-terminal domain-containing protein" evidence="2">
    <location>
        <begin position="19"/>
        <end position="605"/>
    </location>
</feature>
<evidence type="ECO:0000259" key="3">
    <source>
        <dbReference type="SMART" id="SM00939"/>
    </source>
</evidence>
<accession>A0A1I5SLZ2</accession>
<evidence type="ECO:0000256" key="1">
    <source>
        <dbReference type="ARBA" id="ARBA00022801"/>
    </source>
</evidence>
<dbReference type="RefSeq" id="WP_090654729.1">
    <property type="nucleotide sequence ID" value="NZ_FOXQ01000001.1"/>
</dbReference>
<evidence type="ECO:0000313" key="4">
    <source>
        <dbReference type="EMBL" id="SFP71753.1"/>
    </source>
</evidence>
<dbReference type="SUPFAM" id="SSF49785">
    <property type="entry name" value="Galactose-binding domain-like"/>
    <property type="match status" value="1"/>
</dbReference>
<proteinExistence type="predicted"/>
<dbReference type="SMART" id="SM00939">
    <property type="entry name" value="PepX_C"/>
    <property type="match status" value="1"/>
</dbReference>
<evidence type="ECO:0000313" key="5">
    <source>
        <dbReference type="Proteomes" id="UP000199031"/>
    </source>
</evidence>
<dbReference type="AlphaFoldDB" id="A0A1I5SLZ2"/>
<keyword evidence="5" id="KW-1185">Reference proteome</keyword>
<keyword evidence="2" id="KW-0732">Signal</keyword>
<dbReference type="InterPro" id="IPR029058">
    <property type="entry name" value="AB_hydrolase_fold"/>
</dbReference>
<protein>
    <recommendedName>
        <fullName evidence="3">Xaa-Pro dipeptidyl-peptidase C-terminal domain-containing protein</fullName>
    </recommendedName>
</protein>
<dbReference type="InterPro" id="IPR005674">
    <property type="entry name" value="CocE/Ser_esterase"/>
</dbReference>
<dbReference type="InterPro" id="IPR000383">
    <property type="entry name" value="Xaa-Pro-like_dom"/>
</dbReference>
<keyword evidence="1" id="KW-0378">Hydrolase</keyword>
<dbReference type="Gene3D" id="3.40.50.1820">
    <property type="entry name" value="alpha/beta hydrolase"/>
    <property type="match status" value="1"/>
</dbReference>
<feature type="signal peptide" evidence="2">
    <location>
        <begin position="1"/>
        <end position="18"/>
    </location>
</feature>
<dbReference type="NCBIfam" id="TIGR00976">
    <property type="entry name" value="CocE_NonD"/>
    <property type="match status" value="1"/>
</dbReference>
<dbReference type="GO" id="GO:0008239">
    <property type="term" value="F:dipeptidyl-peptidase activity"/>
    <property type="evidence" value="ECO:0007669"/>
    <property type="project" value="InterPro"/>
</dbReference>
<dbReference type="InterPro" id="IPR008979">
    <property type="entry name" value="Galactose-bd-like_sf"/>
</dbReference>
<feature type="domain" description="Xaa-Pro dipeptidyl-peptidase C-terminal" evidence="3">
    <location>
        <begin position="356"/>
        <end position="599"/>
    </location>
</feature>
<gene>
    <name evidence="4" type="ORF">SAMN05444277_101834</name>
</gene>
<dbReference type="InterPro" id="IPR013736">
    <property type="entry name" value="Xaa-Pro_dipept_C"/>
</dbReference>
<reference evidence="4 5" key="1">
    <citation type="submission" date="2016-10" db="EMBL/GenBank/DDBJ databases">
        <authorList>
            <person name="de Groot N.N."/>
        </authorList>
    </citation>
    <scope>NUCLEOTIDE SEQUENCE [LARGE SCALE GENOMIC DNA]</scope>
    <source>
        <strain evidence="4 5">DSM 28286</strain>
    </source>
</reference>
<name>A0A1I5SLZ2_9BACT</name>
<sequence>MKCILSFLFTLTILQLHAQPADNTAYIKSNYSKKEFRITMRDGIKLFTSVYIPKDSSQQYPVLLQRTPYSVAPYGEDNFKRSLGPNALFIKEKYIFVYQDVRGRHLSEGEFKEMTPAIANKKDNTQVDESSDTYDTIDWLLKNIHNNNGKVGIYGISYPGFYATASLPGAHPALKAASPQAPVTDEFDGDDANHRGAFFVMDNFGFLNFFDAPRTGPRQRNPPVDSTLEIKDAYDFYLKAGALHNLNDLYFHNKSKIWNEYLEHSTKDAYWQARNIRAHLKNIKPATLVVGGWFDAEDMFGALNTYKAIEQQNVKNDNRLVMGPWTHGAWERPQWNRFAGYDFGGDLNAKYQQLEFDFFNYYLKGKGHFNEGEATIFITGSNEWKTFNTWPPKNIKQATWSLDKDHKLLLQKANTSGKDEYVSDPANPVPYIDKRSDDRVNEYMAADQTFASNRNDVVYYTGDVLNNDITLLGPVTANLSVSLSGTDADFIVKVIDVLPGSNVQQLVRAEIIRGKFRNSFEKPEPFVPNQPTKVKLELNDVAHTFLKGHKIMVQIQSSWFPLVDRNPQQFINIPTAKDSDFKKETITILHDDAHPSFIEVSEAVK</sequence>
<dbReference type="Pfam" id="PF02129">
    <property type="entry name" value="Peptidase_S15"/>
    <property type="match status" value="1"/>
</dbReference>
<dbReference type="Gene3D" id="2.60.120.260">
    <property type="entry name" value="Galactose-binding domain-like"/>
    <property type="match status" value="1"/>
</dbReference>
<organism evidence="4 5">
    <name type="scientific">Parafilimonas terrae</name>
    <dbReference type="NCBI Taxonomy" id="1465490"/>
    <lineage>
        <taxon>Bacteria</taxon>
        <taxon>Pseudomonadati</taxon>
        <taxon>Bacteroidota</taxon>
        <taxon>Chitinophagia</taxon>
        <taxon>Chitinophagales</taxon>
        <taxon>Chitinophagaceae</taxon>
        <taxon>Parafilimonas</taxon>
    </lineage>
</organism>
<dbReference type="SUPFAM" id="SSF53474">
    <property type="entry name" value="alpha/beta-Hydrolases"/>
    <property type="match status" value="1"/>
</dbReference>
<dbReference type="Proteomes" id="UP000199031">
    <property type="component" value="Unassembled WGS sequence"/>
</dbReference>
<dbReference type="Gene3D" id="1.10.3020.10">
    <property type="entry name" value="alpha-amino acid ester hydrolase ( Helical cap domain)"/>
    <property type="match status" value="1"/>
</dbReference>
<dbReference type="OrthoDB" id="319764at2"/>
<dbReference type="EMBL" id="FOXQ01000001">
    <property type="protein sequence ID" value="SFP71753.1"/>
    <property type="molecule type" value="Genomic_DNA"/>
</dbReference>
<dbReference type="Pfam" id="PF08530">
    <property type="entry name" value="PepX_C"/>
    <property type="match status" value="1"/>
</dbReference>